<evidence type="ECO:0000313" key="2">
    <source>
        <dbReference type="Proteomes" id="UP000515151"/>
    </source>
</evidence>
<feature type="region of interest" description="Disordered" evidence="1">
    <location>
        <begin position="50"/>
        <end position="78"/>
    </location>
</feature>
<dbReference type="AlphaFoldDB" id="A0A6P8CVE9"/>
<keyword evidence="2" id="KW-1185">Reference proteome</keyword>
<dbReference type="PANTHER" id="PTHR36811">
    <property type="entry name" value="OS08G0444440 PROTEIN"/>
    <property type="match status" value="1"/>
</dbReference>
<organism evidence="2 3">
    <name type="scientific">Punica granatum</name>
    <name type="common">Pomegranate</name>
    <dbReference type="NCBI Taxonomy" id="22663"/>
    <lineage>
        <taxon>Eukaryota</taxon>
        <taxon>Viridiplantae</taxon>
        <taxon>Streptophyta</taxon>
        <taxon>Embryophyta</taxon>
        <taxon>Tracheophyta</taxon>
        <taxon>Spermatophyta</taxon>
        <taxon>Magnoliopsida</taxon>
        <taxon>eudicotyledons</taxon>
        <taxon>Gunneridae</taxon>
        <taxon>Pentapetalae</taxon>
        <taxon>rosids</taxon>
        <taxon>malvids</taxon>
        <taxon>Myrtales</taxon>
        <taxon>Lythraceae</taxon>
        <taxon>Punica</taxon>
    </lineage>
</organism>
<gene>
    <name evidence="3" type="primary">LOC116201014</name>
</gene>
<proteinExistence type="predicted"/>
<sequence length="206" mass="22681">MGKTRALPRGPEKKPKPTKRTGRKRRRFSKTGLAKYLKADSHLYGPLVGFSPSSLIPPKTLHSSDTGVKAREPSKGKEKRLLEKISEYLKSDSHMYASVVDVGSASPAPASGSVHQAEKVIVAAFRTVMTVKEVIGRLLPGDTVPETAAPEGRGLGHREAVNHNYRNCRTSLPSGSTLEHLMAKTFQFYHYNYCCHIHSESQGQSR</sequence>
<reference evidence="3" key="2">
    <citation type="submission" date="2025-08" db="UniProtKB">
        <authorList>
            <consortium name="RefSeq"/>
        </authorList>
    </citation>
    <scope>IDENTIFICATION</scope>
    <source>
        <tissue evidence="3">Leaf</tissue>
    </source>
</reference>
<evidence type="ECO:0000256" key="1">
    <source>
        <dbReference type="SAM" id="MobiDB-lite"/>
    </source>
</evidence>
<dbReference type="OrthoDB" id="1080856at2759"/>
<feature type="compositionally biased region" description="Basic and acidic residues" evidence="1">
    <location>
        <begin position="68"/>
        <end position="78"/>
    </location>
</feature>
<protein>
    <submittedName>
        <fullName evidence="3">Uncharacterized protein LOC116201014 isoform X1</fullName>
    </submittedName>
</protein>
<dbReference type="PANTHER" id="PTHR36811:SF2">
    <property type="entry name" value="OS08G0444440 PROTEIN"/>
    <property type="match status" value="1"/>
</dbReference>
<feature type="compositionally biased region" description="Basic residues" evidence="1">
    <location>
        <begin position="16"/>
        <end position="29"/>
    </location>
</feature>
<reference evidence="2" key="1">
    <citation type="journal article" date="2020" name="Plant Biotechnol. J.">
        <title>The pomegranate (Punica granatum L.) draft genome dissects genetic divergence between soft- and hard-seeded cultivars.</title>
        <authorList>
            <person name="Luo X."/>
            <person name="Li H."/>
            <person name="Wu Z."/>
            <person name="Yao W."/>
            <person name="Zhao P."/>
            <person name="Cao D."/>
            <person name="Yu H."/>
            <person name="Li K."/>
            <person name="Poudel K."/>
            <person name="Zhao D."/>
            <person name="Zhang F."/>
            <person name="Xia X."/>
            <person name="Chen L."/>
            <person name="Wang Q."/>
            <person name="Jing D."/>
            <person name="Cao S."/>
        </authorList>
    </citation>
    <scope>NUCLEOTIDE SEQUENCE [LARGE SCALE GENOMIC DNA]</scope>
    <source>
        <strain evidence="2">cv. Tunisia</strain>
    </source>
</reference>
<feature type="region of interest" description="Disordered" evidence="1">
    <location>
        <begin position="1"/>
        <end position="31"/>
    </location>
</feature>
<dbReference type="GeneID" id="116201014"/>
<dbReference type="RefSeq" id="XP_031387935.1">
    <property type="nucleotide sequence ID" value="XM_031532075.1"/>
</dbReference>
<evidence type="ECO:0000313" key="3">
    <source>
        <dbReference type="RefSeq" id="XP_031387935.1"/>
    </source>
</evidence>
<name>A0A6P8CVE9_PUNGR</name>
<accession>A0A6P8CVE9</accession>
<dbReference type="Proteomes" id="UP000515151">
    <property type="component" value="Chromosome 3"/>
</dbReference>